<feature type="compositionally biased region" description="Polar residues" evidence="1">
    <location>
        <begin position="196"/>
        <end position="213"/>
    </location>
</feature>
<organism evidence="2 3">
    <name type="scientific">Malus domestica</name>
    <name type="common">Apple</name>
    <name type="synonym">Pyrus malus</name>
    <dbReference type="NCBI Taxonomy" id="3750"/>
    <lineage>
        <taxon>Eukaryota</taxon>
        <taxon>Viridiplantae</taxon>
        <taxon>Streptophyta</taxon>
        <taxon>Embryophyta</taxon>
        <taxon>Tracheophyta</taxon>
        <taxon>Spermatophyta</taxon>
        <taxon>Magnoliopsida</taxon>
        <taxon>eudicotyledons</taxon>
        <taxon>Gunneridae</taxon>
        <taxon>Pentapetalae</taxon>
        <taxon>rosids</taxon>
        <taxon>fabids</taxon>
        <taxon>Rosales</taxon>
        <taxon>Rosaceae</taxon>
        <taxon>Amygdaloideae</taxon>
        <taxon>Maleae</taxon>
        <taxon>Malus</taxon>
    </lineage>
</organism>
<accession>A0A498HKU8</accession>
<reference evidence="2 3" key="1">
    <citation type="submission" date="2018-10" db="EMBL/GenBank/DDBJ databases">
        <title>A high-quality apple genome assembly.</title>
        <authorList>
            <person name="Hu J."/>
        </authorList>
    </citation>
    <scope>NUCLEOTIDE SEQUENCE [LARGE SCALE GENOMIC DNA]</scope>
    <source>
        <strain evidence="3">cv. HFTH1</strain>
        <tissue evidence="2">Young leaf</tissue>
    </source>
</reference>
<comment type="caution">
    <text evidence="2">The sequence shown here is derived from an EMBL/GenBank/DDBJ whole genome shotgun (WGS) entry which is preliminary data.</text>
</comment>
<evidence type="ECO:0000313" key="3">
    <source>
        <dbReference type="Proteomes" id="UP000290289"/>
    </source>
</evidence>
<sequence>MSETSGKWAPRKKTAKFALSSADMAAEELKLLLKGYKFKSNKQEVSPNRSGSAPPSMEGSFFAIDNLLSQQDTSMNRSLASLSSVIERCEIEEQLRADPACLAYYCANVNLNPRLPRPLFSWENRRLASYIGSFSQNGGHEDFGGSAPPVPTHSYTLGDGIPEEFIDHSSDSSSLHDPVINATTTIRPSVGADTADATTLSPNDNSSPTSISRSTAVNDACVAVIEPEMKALNISDLIENQKKHEQWERSYQNHFL</sequence>
<dbReference type="STRING" id="3750.A0A498HKU8"/>
<name>A0A498HKU8_MALDO</name>
<keyword evidence="3" id="KW-1185">Reference proteome</keyword>
<evidence type="ECO:0000313" key="2">
    <source>
        <dbReference type="EMBL" id="RXH71539.1"/>
    </source>
</evidence>
<gene>
    <name evidence="2" type="ORF">DVH24_018894</name>
</gene>
<dbReference type="Proteomes" id="UP000290289">
    <property type="component" value="Chromosome 16"/>
</dbReference>
<protein>
    <submittedName>
        <fullName evidence="2">Uncharacterized protein</fullName>
    </submittedName>
</protein>
<dbReference type="EMBL" id="RDQH01000342">
    <property type="protein sequence ID" value="RXH71539.1"/>
    <property type="molecule type" value="Genomic_DNA"/>
</dbReference>
<proteinExistence type="predicted"/>
<dbReference type="AlphaFoldDB" id="A0A498HKU8"/>
<evidence type="ECO:0000256" key="1">
    <source>
        <dbReference type="SAM" id="MobiDB-lite"/>
    </source>
</evidence>
<feature type="region of interest" description="Disordered" evidence="1">
    <location>
        <begin position="186"/>
        <end position="213"/>
    </location>
</feature>